<dbReference type="OrthoDB" id="9801163at2"/>
<keyword evidence="9" id="KW-1185">Reference proteome</keyword>
<dbReference type="FunFam" id="1.10.3720.10:FF:000001">
    <property type="entry name" value="Glycine betaine ABC transporter, permease"/>
    <property type="match status" value="1"/>
</dbReference>
<dbReference type="CDD" id="cd06261">
    <property type="entry name" value="TM_PBP2"/>
    <property type="match status" value="1"/>
</dbReference>
<dbReference type="GO" id="GO:0055085">
    <property type="term" value="P:transmembrane transport"/>
    <property type="evidence" value="ECO:0007669"/>
    <property type="project" value="InterPro"/>
</dbReference>
<evidence type="ECO:0000256" key="1">
    <source>
        <dbReference type="ARBA" id="ARBA00004141"/>
    </source>
</evidence>
<reference evidence="8 9" key="1">
    <citation type="submission" date="2016-11" db="EMBL/GenBank/DDBJ databases">
        <authorList>
            <person name="Jaros S."/>
            <person name="Januszkiewicz K."/>
            <person name="Wedrychowicz H."/>
        </authorList>
    </citation>
    <scope>NUCLEOTIDE SEQUENCE [LARGE SCALE GENOMIC DNA]</scope>
    <source>
        <strain evidence="8 9">DSM 15692</strain>
    </source>
</reference>
<dbReference type="Gene3D" id="1.10.3720.10">
    <property type="entry name" value="MetI-like"/>
    <property type="match status" value="1"/>
</dbReference>
<evidence type="ECO:0000256" key="4">
    <source>
        <dbReference type="ARBA" id="ARBA00022989"/>
    </source>
</evidence>
<accession>A0A1M4Y7A9</accession>
<evidence type="ECO:0000259" key="7">
    <source>
        <dbReference type="PROSITE" id="PS50928"/>
    </source>
</evidence>
<evidence type="ECO:0000313" key="8">
    <source>
        <dbReference type="EMBL" id="SHF01651.1"/>
    </source>
</evidence>
<dbReference type="InterPro" id="IPR051204">
    <property type="entry name" value="ABC_transp_perm/SBD"/>
</dbReference>
<dbReference type="AlphaFoldDB" id="A0A1M4Y7A9"/>
<dbReference type="Proteomes" id="UP000184128">
    <property type="component" value="Unassembled WGS sequence"/>
</dbReference>
<evidence type="ECO:0000256" key="3">
    <source>
        <dbReference type="ARBA" id="ARBA00022692"/>
    </source>
</evidence>
<proteinExistence type="inferred from homology"/>
<dbReference type="InterPro" id="IPR000515">
    <property type="entry name" value="MetI-like"/>
</dbReference>
<dbReference type="PANTHER" id="PTHR30177">
    <property type="entry name" value="GLYCINE BETAINE/L-PROLINE TRANSPORT SYSTEM PERMEASE PROTEIN PROW"/>
    <property type="match status" value="1"/>
</dbReference>
<evidence type="ECO:0000256" key="6">
    <source>
        <dbReference type="RuleBase" id="RU363032"/>
    </source>
</evidence>
<name>A0A1M4Y7A9_9LACT</name>
<feature type="transmembrane region" description="Helical" evidence="6">
    <location>
        <begin position="176"/>
        <end position="198"/>
    </location>
</feature>
<feature type="transmembrane region" description="Helical" evidence="6">
    <location>
        <begin position="130"/>
        <end position="156"/>
    </location>
</feature>
<feature type="transmembrane region" description="Helical" evidence="6">
    <location>
        <begin position="79"/>
        <end position="98"/>
    </location>
</feature>
<dbReference type="GO" id="GO:0005886">
    <property type="term" value="C:plasma membrane"/>
    <property type="evidence" value="ECO:0007669"/>
    <property type="project" value="UniProtKB-SubCell"/>
</dbReference>
<dbReference type="RefSeq" id="WP_073298363.1">
    <property type="nucleotide sequence ID" value="NZ_FQUF01000026.1"/>
</dbReference>
<evidence type="ECO:0000256" key="2">
    <source>
        <dbReference type="ARBA" id="ARBA00022448"/>
    </source>
</evidence>
<protein>
    <submittedName>
        <fullName evidence="8">Osmoprotectant transport system permease protein</fullName>
    </submittedName>
</protein>
<dbReference type="Pfam" id="PF00528">
    <property type="entry name" value="BPD_transp_1"/>
    <property type="match status" value="1"/>
</dbReference>
<dbReference type="PANTHER" id="PTHR30177:SF28">
    <property type="entry name" value="CHOLINE TRANSPORT SYSTEM PERMEASE PROTEIN OPUBB"/>
    <property type="match status" value="1"/>
</dbReference>
<keyword evidence="5 6" id="KW-0472">Membrane</keyword>
<feature type="transmembrane region" description="Helical" evidence="6">
    <location>
        <begin position="20"/>
        <end position="41"/>
    </location>
</feature>
<dbReference type="PROSITE" id="PS50928">
    <property type="entry name" value="ABC_TM1"/>
    <property type="match status" value="1"/>
</dbReference>
<organism evidence="8 9">
    <name type="scientific">Atopostipes suicloacalis DSM 15692</name>
    <dbReference type="NCBI Taxonomy" id="1121025"/>
    <lineage>
        <taxon>Bacteria</taxon>
        <taxon>Bacillati</taxon>
        <taxon>Bacillota</taxon>
        <taxon>Bacilli</taxon>
        <taxon>Lactobacillales</taxon>
        <taxon>Carnobacteriaceae</taxon>
        <taxon>Atopostipes</taxon>
    </lineage>
</organism>
<dbReference type="InterPro" id="IPR035906">
    <property type="entry name" value="MetI-like_sf"/>
</dbReference>
<gene>
    <name evidence="8" type="ORF">SAMN02745249_01632</name>
</gene>
<keyword evidence="2 6" id="KW-0813">Transport</keyword>
<comment type="similarity">
    <text evidence="6">Belongs to the binding-protein-dependent transport system permease family.</text>
</comment>
<keyword evidence="4 6" id="KW-1133">Transmembrane helix</keyword>
<comment type="subcellular location">
    <subcellularLocation>
        <location evidence="6">Cell membrane</location>
        <topology evidence="6">Multi-pass membrane protein</topology>
    </subcellularLocation>
    <subcellularLocation>
        <location evidence="1">Membrane</location>
        <topology evidence="1">Multi-pass membrane protein</topology>
    </subcellularLocation>
</comment>
<sequence>MMEFFANNGSALITAIGEHIFLSLIALALGILVAVPLGILLSQFPKTADIVIGIASVLQTVPTLALLALMVPILGVGKIPSIVALFIYSLLPILRNAYLGMSGVDPTLVDAAKGMGMSTGQVIRKVQLPLAIPVIMAGIRLSAVYVVAWTTIAAYIGGGGLGEFIFNGLQTYRQDLIFGGTIPVIIIAIVMDLTAGYLEKRFSPKTSSSEVETDYA</sequence>
<keyword evidence="3 6" id="KW-0812">Transmembrane</keyword>
<evidence type="ECO:0000256" key="5">
    <source>
        <dbReference type="ARBA" id="ARBA00023136"/>
    </source>
</evidence>
<evidence type="ECO:0000313" key="9">
    <source>
        <dbReference type="Proteomes" id="UP000184128"/>
    </source>
</evidence>
<feature type="domain" description="ABC transmembrane type-1" evidence="7">
    <location>
        <begin position="16"/>
        <end position="195"/>
    </location>
</feature>
<dbReference type="GO" id="GO:0031460">
    <property type="term" value="P:glycine betaine transport"/>
    <property type="evidence" value="ECO:0007669"/>
    <property type="project" value="TreeGrafter"/>
</dbReference>
<dbReference type="STRING" id="1121025.SAMN02745249_01632"/>
<dbReference type="EMBL" id="FQUF01000026">
    <property type="protein sequence ID" value="SHF01651.1"/>
    <property type="molecule type" value="Genomic_DNA"/>
</dbReference>
<dbReference type="SUPFAM" id="SSF161098">
    <property type="entry name" value="MetI-like"/>
    <property type="match status" value="1"/>
</dbReference>